<keyword evidence="4" id="KW-1185">Reference proteome</keyword>
<dbReference type="PANTHER" id="PTHR42879">
    <property type="entry name" value="3-OXOACYL-(ACYL-CARRIER-PROTEIN) REDUCTASE"/>
    <property type="match status" value="1"/>
</dbReference>
<dbReference type="Proteomes" id="UP000608345">
    <property type="component" value="Unassembled WGS sequence"/>
</dbReference>
<dbReference type="SMART" id="SM00822">
    <property type="entry name" value="PKS_KR"/>
    <property type="match status" value="1"/>
</dbReference>
<dbReference type="RefSeq" id="WP_189384026.1">
    <property type="nucleotide sequence ID" value="NZ_BAABFY010000007.1"/>
</dbReference>
<sequence length="235" mass="25382">MKNKCVLVTGATKGIGWAISRRLSDAGAHVIGLARHVDEIDFPGFLYQCDLNDAGQTEDVLRMIREKYPVDAIVNNVGVVLPEILGEISLASFYQVYDLNVRSAIQVVQAFSDVMKQRQEGRIINIASIASHGSAGKTSYSAAKSALVACTKTWALELADYGITVNAISPGPVETQLLRESYPVGSEKEKQLLADIPLKRLARPEEIAAAVQFLLSHDAAFITGQVLQIDGGKSL</sequence>
<dbReference type="InterPro" id="IPR050259">
    <property type="entry name" value="SDR"/>
</dbReference>
<evidence type="ECO:0000313" key="4">
    <source>
        <dbReference type="Proteomes" id="UP000608345"/>
    </source>
</evidence>
<proteinExistence type="inferred from homology"/>
<dbReference type="PRINTS" id="PR00081">
    <property type="entry name" value="GDHRDH"/>
</dbReference>
<feature type="domain" description="Ketoreductase" evidence="2">
    <location>
        <begin position="4"/>
        <end position="171"/>
    </location>
</feature>
<dbReference type="Gene3D" id="3.40.50.720">
    <property type="entry name" value="NAD(P)-binding Rossmann-like Domain"/>
    <property type="match status" value="1"/>
</dbReference>
<dbReference type="SUPFAM" id="SSF51735">
    <property type="entry name" value="NAD(P)-binding Rossmann-fold domains"/>
    <property type="match status" value="1"/>
</dbReference>
<dbReference type="FunFam" id="3.40.50.720:FF:000084">
    <property type="entry name" value="Short-chain dehydrogenase reductase"/>
    <property type="match status" value="1"/>
</dbReference>
<dbReference type="EMBL" id="BMYS01000003">
    <property type="protein sequence ID" value="GGW79461.1"/>
    <property type="molecule type" value="Genomic_DNA"/>
</dbReference>
<dbReference type="NCBIfam" id="NF005753">
    <property type="entry name" value="PRK07577.1"/>
    <property type="match status" value="1"/>
</dbReference>
<comment type="caution">
    <text evidence="3">The sequence shown here is derived from an EMBL/GenBank/DDBJ whole genome shotgun (WGS) entry which is preliminary data.</text>
</comment>
<dbReference type="InterPro" id="IPR036291">
    <property type="entry name" value="NAD(P)-bd_dom_sf"/>
</dbReference>
<dbReference type="Pfam" id="PF13561">
    <property type="entry name" value="adh_short_C2"/>
    <property type="match status" value="1"/>
</dbReference>
<dbReference type="PRINTS" id="PR00080">
    <property type="entry name" value="SDRFAMILY"/>
</dbReference>
<gene>
    <name evidence="3" type="ORF">GCM10011450_06520</name>
</gene>
<dbReference type="InterPro" id="IPR057326">
    <property type="entry name" value="KR_dom"/>
</dbReference>
<reference evidence="3" key="2">
    <citation type="submission" date="2020-09" db="EMBL/GenBank/DDBJ databases">
        <authorList>
            <person name="Sun Q."/>
            <person name="Kim S."/>
        </authorList>
    </citation>
    <scope>NUCLEOTIDE SEQUENCE</scope>
    <source>
        <strain evidence="3">KCTC 23732</strain>
    </source>
</reference>
<dbReference type="PANTHER" id="PTHR42879:SF2">
    <property type="entry name" value="3-OXOACYL-[ACYL-CARRIER-PROTEIN] REDUCTASE FABG"/>
    <property type="match status" value="1"/>
</dbReference>
<protein>
    <submittedName>
        <fullName evidence="3">Short-chain dehydrogenase</fullName>
    </submittedName>
</protein>
<evidence type="ECO:0000313" key="3">
    <source>
        <dbReference type="EMBL" id="GGW79461.1"/>
    </source>
</evidence>
<comment type="similarity">
    <text evidence="1">Belongs to the short-chain dehydrogenases/reductases (SDR) family.</text>
</comment>
<dbReference type="CDD" id="cd05233">
    <property type="entry name" value="SDR_c"/>
    <property type="match status" value="1"/>
</dbReference>
<organism evidence="3 4">
    <name type="scientific">Advenella faeciporci</name>
    <dbReference type="NCBI Taxonomy" id="797535"/>
    <lineage>
        <taxon>Bacteria</taxon>
        <taxon>Pseudomonadati</taxon>
        <taxon>Pseudomonadota</taxon>
        <taxon>Betaproteobacteria</taxon>
        <taxon>Burkholderiales</taxon>
        <taxon>Alcaligenaceae</taxon>
    </lineage>
</organism>
<name>A0A918MWG0_9BURK</name>
<reference evidence="3" key="1">
    <citation type="journal article" date="2014" name="Int. J. Syst. Evol. Microbiol.">
        <title>Complete genome sequence of Corynebacterium casei LMG S-19264T (=DSM 44701T), isolated from a smear-ripened cheese.</title>
        <authorList>
            <consortium name="US DOE Joint Genome Institute (JGI-PGF)"/>
            <person name="Walter F."/>
            <person name="Albersmeier A."/>
            <person name="Kalinowski J."/>
            <person name="Ruckert C."/>
        </authorList>
    </citation>
    <scope>NUCLEOTIDE SEQUENCE</scope>
    <source>
        <strain evidence="3">KCTC 23732</strain>
    </source>
</reference>
<dbReference type="InterPro" id="IPR002347">
    <property type="entry name" value="SDR_fam"/>
</dbReference>
<dbReference type="AlphaFoldDB" id="A0A918MWG0"/>
<evidence type="ECO:0000256" key="1">
    <source>
        <dbReference type="ARBA" id="ARBA00006484"/>
    </source>
</evidence>
<evidence type="ECO:0000259" key="2">
    <source>
        <dbReference type="SMART" id="SM00822"/>
    </source>
</evidence>
<accession>A0A918MWG0</accession>